<gene>
    <name evidence="1" type="ordered locus">SM11_pC1251</name>
</gene>
<protein>
    <submittedName>
        <fullName evidence="1">Uncharacterized protein</fullName>
    </submittedName>
</protein>
<dbReference type="EMBL" id="CP001831">
    <property type="protein sequence ID" value="AEH82324.1"/>
    <property type="molecule type" value="Genomic_DNA"/>
</dbReference>
<dbReference type="Proteomes" id="UP000009045">
    <property type="component" value="Plasmid pSmeSM11c"/>
</dbReference>
<evidence type="ECO:0000313" key="2">
    <source>
        <dbReference type="Proteomes" id="UP000009045"/>
    </source>
</evidence>
<accession>F7XFK4</accession>
<reference evidence="1 2" key="1">
    <citation type="journal article" date="2011" name="J. Biotechnol.">
        <title>The complete genome sequence of the dominant Sinorhizobium meliloti field isolate SM11 extends the S. meliloti pan-genome.</title>
        <authorList>
            <person name="Schneiker-Bekel S."/>
            <person name="Wibberg D."/>
            <person name="Bekel T."/>
            <person name="Blom J."/>
            <person name="Linke B."/>
            <person name="Neuweger H."/>
            <person name="Stiens M."/>
            <person name="Vorholter F.J."/>
            <person name="Weidner S."/>
            <person name="Goesmann A."/>
            <person name="Puhler A."/>
            <person name="Schluter A."/>
        </authorList>
    </citation>
    <scope>NUCLEOTIDE SEQUENCE [LARGE SCALE GENOMIC DNA]</scope>
    <source>
        <strain evidence="1 2">SM11</strain>
        <plasmid evidence="2">pSmeSM11c</plasmid>
    </source>
</reference>
<name>F7XFK4_SINMM</name>
<geneLocation type="plasmid" evidence="1 2">
    <name>pSmeSM11c</name>
</geneLocation>
<sequence>MANAISAASLWRGLIPRVFTESNAMIIWRGPSGGIGVGSFIWNLLVNCFGS</sequence>
<organism evidence="1 2">
    <name type="scientific">Sinorhizobium meliloti (strain SM11)</name>
    <dbReference type="NCBI Taxonomy" id="707241"/>
    <lineage>
        <taxon>Bacteria</taxon>
        <taxon>Pseudomonadati</taxon>
        <taxon>Pseudomonadota</taxon>
        <taxon>Alphaproteobacteria</taxon>
        <taxon>Hyphomicrobiales</taxon>
        <taxon>Rhizobiaceae</taxon>
        <taxon>Sinorhizobium/Ensifer group</taxon>
        <taxon>Sinorhizobium</taxon>
    </lineage>
</organism>
<dbReference type="AlphaFoldDB" id="F7XFK4"/>
<evidence type="ECO:0000313" key="1">
    <source>
        <dbReference type="EMBL" id="AEH82324.1"/>
    </source>
</evidence>
<proteinExistence type="predicted"/>
<dbReference type="KEGG" id="smx:SM11_pC1251"/>
<keyword evidence="1" id="KW-0614">Plasmid</keyword>
<dbReference type="HOGENOM" id="CLU_3103868_0_0_5"/>